<proteinExistence type="predicted"/>
<dbReference type="Proteomes" id="UP000625210">
    <property type="component" value="Unassembled WGS sequence"/>
</dbReference>
<dbReference type="EMBL" id="BMHQ01000022">
    <property type="protein sequence ID" value="GGE29609.1"/>
    <property type="molecule type" value="Genomic_DNA"/>
</dbReference>
<name>A0A8J2VM45_9BACL</name>
<evidence type="ECO:0000313" key="2">
    <source>
        <dbReference type="Proteomes" id="UP000625210"/>
    </source>
</evidence>
<reference evidence="1" key="1">
    <citation type="journal article" date="2014" name="Int. J. Syst. Evol. Microbiol.">
        <title>Complete genome sequence of Corynebacterium casei LMG S-19264T (=DSM 44701T), isolated from a smear-ripened cheese.</title>
        <authorList>
            <consortium name="US DOE Joint Genome Institute (JGI-PGF)"/>
            <person name="Walter F."/>
            <person name="Albersmeier A."/>
            <person name="Kalinowski J."/>
            <person name="Ruckert C."/>
        </authorList>
    </citation>
    <scope>NUCLEOTIDE SEQUENCE</scope>
    <source>
        <strain evidence="1">CGMCC 1.15179</strain>
    </source>
</reference>
<evidence type="ECO:0000313" key="1">
    <source>
        <dbReference type="EMBL" id="GGE29609.1"/>
    </source>
</evidence>
<comment type="caution">
    <text evidence="1">The sequence shown here is derived from an EMBL/GenBank/DDBJ whole genome shotgun (WGS) entry which is preliminary data.</text>
</comment>
<keyword evidence="2" id="KW-1185">Reference proteome</keyword>
<gene>
    <name evidence="1" type="ORF">GCM10011571_34690</name>
</gene>
<organism evidence="1 2">
    <name type="scientific">Marinithermofilum abyssi</name>
    <dbReference type="NCBI Taxonomy" id="1571185"/>
    <lineage>
        <taxon>Bacteria</taxon>
        <taxon>Bacillati</taxon>
        <taxon>Bacillota</taxon>
        <taxon>Bacilli</taxon>
        <taxon>Bacillales</taxon>
        <taxon>Thermoactinomycetaceae</taxon>
        <taxon>Marinithermofilum</taxon>
    </lineage>
</organism>
<protein>
    <submittedName>
        <fullName evidence="1">Uncharacterized protein</fullName>
    </submittedName>
</protein>
<accession>A0A8J2VM45</accession>
<reference evidence="1" key="2">
    <citation type="submission" date="2020-09" db="EMBL/GenBank/DDBJ databases">
        <authorList>
            <person name="Sun Q."/>
            <person name="Zhou Y."/>
        </authorList>
    </citation>
    <scope>NUCLEOTIDE SEQUENCE</scope>
    <source>
        <strain evidence="1">CGMCC 1.15179</strain>
    </source>
</reference>
<dbReference type="AlphaFoldDB" id="A0A8J2VM45"/>
<sequence length="82" mass="9305">MYKHRERVFRLIVGKLKAYFTRYTGIYFAPGDSFGAPMRSGCLYWSNVSKAASYLHPKGLGGQQHDAKRLVTLSTTEKMQVS</sequence>